<feature type="region of interest" description="Disordered" evidence="1">
    <location>
        <begin position="1"/>
        <end position="25"/>
    </location>
</feature>
<gene>
    <name evidence="2" type="ORF">MYCOZU2_02530</name>
</gene>
<protein>
    <submittedName>
        <fullName evidence="2">Uncharacterized protein</fullName>
    </submittedName>
</protein>
<evidence type="ECO:0000313" key="2">
    <source>
        <dbReference type="EMBL" id="ASL14936.1"/>
    </source>
</evidence>
<organism evidence="2 3">
    <name type="scientific">Mycobacterium intracellulare subsp. chimaera</name>
    <dbReference type="NCBI Taxonomy" id="222805"/>
    <lineage>
        <taxon>Bacteria</taxon>
        <taxon>Bacillati</taxon>
        <taxon>Actinomycetota</taxon>
        <taxon>Actinomycetes</taxon>
        <taxon>Mycobacteriales</taxon>
        <taxon>Mycobacteriaceae</taxon>
        <taxon>Mycobacterium</taxon>
        <taxon>Mycobacterium avium complex (MAC)</taxon>
    </lineage>
</organism>
<sequence length="58" mass="5827">MQGRHTFSGTLGPCRGVRPTGGGRSGEALRWLTIQDAVIASAAVVIASAAQPGAAGRH</sequence>
<reference evidence="2 3" key="1">
    <citation type="journal article" date="2017" name="Lancet Infect. Dis.">
        <title>Global outbreak of severe Mycobacterium chimaera disease after cardiac surgery: a molecular epidemiological study.</title>
        <authorList>
            <person name="van Ingen J."/>
            <person name="Kohl T."/>
            <person name="Kranzer K."/>
            <person name="Hasse B."/>
            <person name="Keller P."/>
            <person name="Szafranska A."/>
            <person name="Hillemann D."/>
            <person name="Chand M."/>
            <person name="Schreiber P."/>
            <person name="Sommerstein R."/>
            <person name="Berger C."/>
            <person name="Genoni M."/>
            <person name="Ruegg C."/>
            <person name="Troillet N."/>
            <person name="Widmer A.F."/>
            <person name="Becker S.L."/>
            <person name="Herrmann M."/>
            <person name="Eckmanns T."/>
            <person name="Haller S."/>
            <person name="Hoeller C."/>
            <person name="Debast S.B."/>
            <person name="Wolfhagen M.J."/>
            <person name="Hopman J."/>
            <person name="Kluytmans J."/>
            <person name="Langelaar M."/>
            <person name="Notermans D.W."/>
            <person name="ten Oever J."/>
            <person name="van den Barselaar P."/>
            <person name="Vonk A.B.A."/>
            <person name="Vos M.C."/>
            <person name="Ahmed N."/>
            <person name="Brown T."/>
            <person name="Crook D."/>
            <person name="Lamagni T."/>
            <person name="Phin N."/>
            <person name="Smith E.G."/>
            <person name="Zambon M."/>
            <person name="Serr A."/>
            <person name="Goetting T."/>
            <person name="Ebner W."/>
            <person name="Thuermer A."/>
            <person name="Utpatel C."/>
            <person name="Sproer C."/>
            <person name="Bunk B."/>
            <person name="Nubel U."/>
            <person name="Bloemberg G."/>
            <person name="Bottger E."/>
            <person name="Niemann S."/>
            <person name="Wagner D."/>
            <person name="Sax H."/>
        </authorList>
    </citation>
    <scope>NUCLEOTIDE SEQUENCE [LARGE SCALE GENOMIC DNA]</scope>
    <source>
        <strain evidence="2 3">ZUERICH-2</strain>
    </source>
</reference>
<dbReference type="EMBL" id="CP015267">
    <property type="protein sequence ID" value="ASL14936.1"/>
    <property type="molecule type" value="Genomic_DNA"/>
</dbReference>
<accession>A0A7U5RVH6</accession>
<proteinExistence type="predicted"/>
<evidence type="ECO:0000313" key="3">
    <source>
        <dbReference type="Proteomes" id="UP000198286"/>
    </source>
</evidence>
<dbReference type="AlphaFoldDB" id="A0A7U5RVH6"/>
<dbReference type="Proteomes" id="UP000198286">
    <property type="component" value="Chromosome"/>
</dbReference>
<evidence type="ECO:0000256" key="1">
    <source>
        <dbReference type="SAM" id="MobiDB-lite"/>
    </source>
</evidence>
<name>A0A7U5RVH6_MYCIT</name>